<dbReference type="GO" id="GO:0070292">
    <property type="term" value="P:N-acylphosphatidylethanolamine metabolic process"/>
    <property type="evidence" value="ECO:0007669"/>
    <property type="project" value="TreeGrafter"/>
</dbReference>
<dbReference type="InterPro" id="IPR051496">
    <property type="entry name" value="H-rev107_PLA/AT"/>
</dbReference>
<dbReference type="PANTHER" id="PTHR13943">
    <property type="entry name" value="HRAS-LIKE SUPPRESSOR - RELATED"/>
    <property type="match status" value="1"/>
</dbReference>
<dbReference type="PROSITE" id="PS51934">
    <property type="entry name" value="LRAT"/>
    <property type="match status" value="1"/>
</dbReference>
<dbReference type="Gene3D" id="3.90.1720.10">
    <property type="entry name" value="endopeptidase domain like (from Nostoc punctiforme)"/>
    <property type="match status" value="1"/>
</dbReference>
<keyword evidence="8" id="KW-1185">Reference proteome</keyword>
<keyword evidence="3" id="KW-0378">Hydrolase</keyword>
<dbReference type="GeneTree" id="ENSGT00940000162660"/>
<organism evidence="7 8">
    <name type="scientific">Oncorhynchus tshawytscha</name>
    <name type="common">Chinook salmon</name>
    <name type="synonym">Salmo tshawytscha</name>
    <dbReference type="NCBI Taxonomy" id="74940"/>
    <lineage>
        <taxon>Eukaryota</taxon>
        <taxon>Metazoa</taxon>
        <taxon>Chordata</taxon>
        <taxon>Craniata</taxon>
        <taxon>Vertebrata</taxon>
        <taxon>Euteleostomi</taxon>
        <taxon>Actinopterygii</taxon>
        <taxon>Neopterygii</taxon>
        <taxon>Teleostei</taxon>
        <taxon>Protacanthopterygii</taxon>
        <taxon>Salmoniformes</taxon>
        <taxon>Salmonidae</taxon>
        <taxon>Salmoninae</taxon>
        <taxon>Oncorhynchus</taxon>
    </lineage>
</organism>
<evidence type="ECO:0000313" key="7">
    <source>
        <dbReference type="Ensembl" id="ENSOTSP00005057479.2"/>
    </source>
</evidence>
<dbReference type="AlphaFoldDB" id="A0A8C8GZX7"/>
<comment type="similarity">
    <text evidence="1">Belongs to the H-rev107 family.</text>
</comment>
<evidence type="ECO:0000256" key="1">
    <source>
        <dbReference type="ARBA" id="ARBA00007824"/>
    </source>
</evidence>
<evidence type="ECO:0000313" key="8">
    <source>
        <dbReference type="Proteomes" id="UP000694402"/>
    </source>
</evidence>
<dbReference type="Ensembl" id="ENSOTST00005062574.2">
    <property type="protein sequence ID" value="ENSOTSP00005057479.2"/>
    <property type="gene ID" value="ENSOTSG00005027722.2"/>
</dbReference>
<evidence type="ECO:0000256" key="5">
    <source>
        <dbReference type="SAM" id="Phobius"/>
    </source>
</evidence>
<evidence type="ECO:0000256" key="3">
    <source>
        <dbReference type="ARBA" id="ARBA00022801"/>
    </source>
</evidence>
<keyword evidence="5" id="KW-0472">Membrane</keyword>
<evidence type="ECO:0000256" key="2">
    <source>
        <dbReference type="ARBA" id="ARBA00022679"/>
    </source>
</evidence>
<dbReference type="PANTHER" id="PTHR13943:SF31">
    <property type="entry name" value="PHOSPHOLIPASE A AND ACYLTRANSFERASE 3"/>
    <property type="match status" value="1"/>
</dbReference>
<dbReference type="InterPro" id="IPR007053">
    <property type="entry name" value="LRAT_dom"/>
</dbReference>
<sequence length="170" mass="19381">MKIGDMIEINRGRYKHWALYIGNGYVIHLVVPGMMFFYKYGSSGFWSAFLSSSPSVSCKGMIIIDTLKDVAAGDPCNIYNYLDDEYKPRRTDVIREDVDKMRGFTIKYDLLGQNCEHFVTFLRYGKSESKQVIKPPPGFISIVNGSSQLKVIVNPGLDFIWVCETCTLMF</sequence>
<feature type="transmembrane region" description="Helical" evidence="5">
    <location>
        <begin position="17"/>
        <end position="38"/>
    </location>
</feature>
<name>A0A8C8GZX7_ONCTS</name>
<keyword evidence="5" id="KW-0812">Transmembrane</keyword>
<keyword evidence="4" id="KW-0443">Lipid metabolism</keyword>
<dbReference type="GO" id="GO:0004623">
    <property type="term" value="F:phospholipase A2 activity"/>
    <property type="evidence" value="ECO:0007669"/>
    <property type="project" value="TreeGrafter"/>
</dbReference>
<dbReference type="Proteomes" id="UP000694402">
    <property type="component" value="Unassembled WGS sequence"/>
</dbReference>
<evidence type="ECO:0000259" key="6">
    <source>
        <dbReference type="PROSITE" id="PS51934"/>
    </source>
</evidence>
<keyword evidence="5" id="KW-1133">Transmembrane helix</keyword>
<dbReference type="GO" id="GO:0016410">
    <property type="term" value="F:N-acyltransferase activity"/>
    <property type="evidence" value="ECO:0007669"/>
    <property type="project" value="TreeGrafter"/>
</dbReference>
<dbReference type="Pfam" id="PF04970">
    <property type="entry name" value="LRAT"/>
    <property type="match status" value="1"/>
</dbReference>
<protein>
    <recommendedName>
        <fullName evidence="6">LRAT domain-containing protein</fullName>
    </recommendedName>
</protein>
<reference evidence="7" key="1">
    <citation type="submission" date="2025-08" db="UniProtKB">
        <authorList>
            <consortium name="Ensembl"/>
        </authorList>
    </citation>
    <scope>IDENTIFICATION</scope>
</reference>
<accession>A0A8C8GZX7</accession>
<dbReference type="GO" id="GO:0008970">
    <property type="term" value="F:phospholipase A1 activity"/>
    <property type="evidence" value="ECO:0007669"/>
    <property type="project" value="TreeGrafter"/>
</dbReference>
<dbReference type="GO" id="GO:0005737">
    <property type="term" value="C:cytoplasm"/>
    <property type="evidence" value="ECO:0007669"/>
    <property type="project" value="TreeGrafter"/>
</dbReference>
<feature type="domain" description="LRAT" evidence="6">
    <location>
        <begin position="6"/>
        <end position="131"/>
    </location>
</feature>
<evidence type="ECO:0000256" key="4">
    <source>
        <dbReference type="ARBA" id="ARBA00023098"/>
    </source>
</evidence>
<reference evidence="7" key="2">
    <citation type="submission" date="2025-09" db="UniProtKB">
        <authorList>
            <consortium name="Ensembl"/>
        </authorList>
    </citation>
    <scope>IDENTIFICATION</scope>
</reference>
<keyword evidence="2" id="KW-0808">Transferase</keyword>
<proteinExistence type="inferred from homology"/>